<dbReference type="OrthoDB" id="3215237at2"/>
<keyword evidence="3" id="KW-1185">Reference proteome</keyword>
<evidence type="ECO:0000313" key="3">
    <source>
        <dbReference type="Proteomes" id="UP000274909"/>
    </source>
</evidence>
<sequence>MPDDVEPRDLDKVARNELKTLSKENADWVAKHLVMASRLIEDDPELAHRHAMSAARRAGRIAVVRESLAITAYETGDYALALRELRTFRRISGSDEQLPLMVDSERGVGRPEKALELGRSVDRSTLTPASQVSLAIAMSGARLDLGSAELALGELEIPQLDPDRAFSYSAALYDAYAEVLSELGRDDEAAVWRRRATVAGELFGDGPDEDETIVIIEEGGDAPEGSDVDEADLDEADLDESELDDAALEDDAALDAPELEPVTDDDDPDHADSEGVALDSDDEPAVDGDEENPTDTEEDADGVVRPHED</sequence>
<name>A0A3S1CSS9_9MICO</name>
<feature type="compositionally biased region" description="Acidic residues" evidence="1">
    <location>
        <begin position="279"/>
        <end position="301"/>
    </location>
</feature>
<gene>
    <name evidence="2" type="ORF">ELQ94_09190</name>
</gene>
<reference evidence="2 3" key="1">
    <citation type="submission" date="2018-12" db="EMBL/GenBank/DDBJ databases">
        <authorList>
            <person name="Li F."/>
        </authorList>
    </citation>
    <scope>NUCLEOTIDE SEQUENCE [LARGE SCALE GENOMIC DNA]</scope>
    <source>
        <strain evidence="2 3">EGI 6500705</strain>
    </source>
</reference>
<evidence type="ECO:0000256" key="1">
    <source>
        <dbReference type="SAM" id="MobiDB-lite"/>
    </source>
</evidence>
<dbReference type="RefSeq" id="WP_127049379.1">
    <property type="nucleotide sequence ID" value="NZ_RZGZ01000002.1"/>
</dbReference>
<organism evidence="2 3">
    <name type="scientific">Labedella endophytica</name>
    <dbReference type="NCBI Taxonomy" id="1523160"/>
    <lineage>
        <taxon>Bacteria</taxon>
        <taxon>Bacillati</taxon>
        <taxon>Actinomycetota</taxon>
        <taxon>Actinomycetes</taxon>
        <taxon>Micrococcales</taxon>
        <taxon>Microbacteriaceae</taxon>
        <taxon>Labedella</taxon>
    </lineage>
</organism>
<dbReference type="Gene3D" id="1.25.40.10">
    <property type="entry name" value="Tetratricopeptide repeat domain"/>
    <property type="match status" value="1"/>
</dbReference>
<dbReference type="AlphaFoldDB" id="A0A3S1CSS9"/>
<dbReference type="EMBL" id="RZGZ01000002">
    <property type="protein sequence ID" value="RUR01641.1"/>
    <property type="molecule type" value="Genomic_DNA"/>
</dbReference>
<accession>A0A3S1CSS9</accession>
<evidence type="ECO:0008006" key="4">
    <source>
        <dbReference type="Google" id="ProtNLM"/>
    </source>
</evidence>
<feature type="region of interest" description="Disordered" evidence="1">
    <location>
        <begin position="218"/>
        <end position="309"/>
    </location>
</feature>
<dbReference type="InterPro" id="IPR011990">
    <property type="entry name" value="TPR-like_helical_dom_sf"/>
</dbReference>
<proteinExistence type="predicted"/>
<evidence type="ECO:0000313" key="2">
    <source>
        <dbReference type="EMBL" id="RUR01641.1"/>
    </source>
</evidence>
<feature type="compositionally biased region" description="Acidic residues" evidence="1">
    <location>
        <begin position="218"/>
        <end position="269"/>
    </location>
</feature>
<protein>
    <recommendedName>
        <fullName evidence="4">Replicase polyprotein 1ab</fullName>
    </recommendedName>
</protein>
<dbReference type="Proteomes" id="UP000274909">
    <property type="component" value="Unassembled WGS sequence"/>
</dbReference>
<comment type="caution">
    <text evidence="2">The sequence shown here is derived from an EMBL/GenBank/DDBJ whole genome shotgun (WGS) entry which is preliminary data.</text>
</comment>